<feature type="domain" description="Thioredoxin" evidence="6">
    <location>
        <begin position="1"/>
        <end position="107"/>
    </location>
</feature>
<evidence type="ECO:0000256" key="2">
    <source>
        <dbReference type="ARBA" id="ARBA00022559"/>
    </source>
</evidence>
<reference evidence="8" key="1">
    <citation type="submission" date="2016-11" db="EMBL/GenBank/DDBJ databases">
        <authorList>
            <person name="Varghese N."/>
            <person name="Submissions S."/>
        </authorList>
    </citation>
    <scope>NUCLEOTIDE SEQUENCE [LARGE SCALE GENOMIC DNA]</scope>
    <source>
        <strain evidence="8">DSM 10349</strain>
    </source>
</reference>
<evidence type="ECO:0000313" key="7">
    <source>
        <dbReference type="EMBL" id="SHK46588.1"/>
    </source>
</evidence>
<gene>
    <name evidence="7" type="ORF">SAMN02745123_01942</name>
</gene>
<dbReference type="InterPro" id="IPR024706">
    <property type="entry name" value="Peroxiredoxin_AhpC-typ"/>
</dbReference>
<dbReference type="GO" id="GO:0008379">
    <property type="term" value="F:thioredoxin peroxidase activity"/>
    <property type="evidence" value="ECO:0007669"/>
    <property type="project" value="TreeGrafter"/>
</dbReference>
<dbReference type="InterPro" id="IPR000866">
    <property type="entry name" value="AhpC/TSA"/>
</dbReference>
<dbReference type="SUPFAM" id="SSF52833">
    <property type="entry name" value="Thioredoxin-like"/>
    <property type="match status" value="1"/>
</dbReference>
<dbReference type="AlphaFoldDB" id="A0A1M6SPS8"/>
<dbReference type="Gene3D" id="3.40.30.10">
    <property type="entry name" value="Glutaredoxin"/>
    <property type="match status" value="1"/>
</dbReference>
<sequence>MAAVAARYDEFQRLGVQVLAISTDSVFSHKVFAEVSPSARIIQYPLLSDRSHKISRKYGVLREELGFTYRATFIISPEGKVKYVSLYPPEVGRNVDEIIRVIQGLQYEAATGLGIPAGWRPGMAGIQKEFSMVGRI</sequence>
<dbReference type="STRING" id="1121421.SAMN02745123_01942"/>
<dbReference type="GO" id="GO:0045454">
    <property type="term" value="P:cell redox homeostasis"/>
    <property type="evidence" value="ECO:0007669"/>
    <property type="project" value="TreeGrafter"/>
</dbReference>
<dbReference type="InterPro" id="IPR013766">
    <property type="entry name" value="Thioredoxin_domain"/>
</dbReference>
<evidence type="ECO:0000256" key="5">
    <source>
        <dbReference type="ARBA" id="ARBA00023284"/>
    </source>
</evidence>
<comment type="similarity">
    <text evidence="1">Belongs to the peroxiredoxin family. AhpC/Prx1 subfamily.</text>
</comment>
<keyword evidence="4" id="KW-0560">Oxidoreductase</keyword>
<dbReference type="PANTHER" id="PTHR10681">
    <property type="entry name" value="THIOREDOXIN PEROXIDASE"/>
    <property type="match status" value="1"/>
</dbReference>
<protein>
    <submittedName>
        <fullName evidence="7">Peroxiredoxin (Alkyl hydroperoxide reductase subunit C)</fullName>
    </submittedName>
</protein>
<dbReference type="GO" id="GO:0005829">
    <property type="term" value="C:cytosol"/>
    <property type="evidence" value="ECO:0007669"/>
    <property type="project" value="TreeGrafter"/>
</dbReference>
<dbReference type="InterPro" id="IPR036249">
    <property type="entry name" value="Thioredoxin-like_sf"/>
</dbReference>
<evidence type="ECO:0000259" key="6">
    <source>
        <dbReference type="PROSITE" id="PS51352"/>
    </source>
</evidence>
<evidence type="ECO:0000256" key="4">
    <source>
        <dbReference type="ARBA" id="ARBA00023002"/>
    </source>
</evidence>
<name>A0A1M6SPS8_9FIRM</name>
<dbReference type="InterPro" id="IPR050217">
    <property type="entry name" value="Peroxiredoxin"/>
</dbReference>
<evidence type="ECO:0000256" key="3">
    <source>
        <dbReference type="ARBA" id="ARBA00022862"/>
    </source>
</evidence>
<dbReference type="PIRSF" id="PIRSF000239">
    <property type="entry name" value="AHPC"/>
    <property type="match status" value="1"/>
</dbReference>
<dbReference type="GO" id="GO:0006979">
    <property type="term" value="P:response to oxidative stress"/>
    <property type="evidence" value="ECO:0007669"/>
    <property type="project" value="TreeGrafter"/>
</dbReference>
<dbReference type="PROSITE" id="PS51352">
    <property type="entry name" value="THIOREDOXIN_2"/>
    <property type="match status" value="1"/>
</dbReference>
<accession>A0A1M6SPS8</accession>
<proteinExistence type="inferred from homology"/>
<keyword evidence="2" id="KW-0575">Peroxidase</keyword>
<dbReference type="GO" id="GO:0033554">
    <property type="term" value="P:cellular response to stress"/>
    <property type="evidence" value="ECO:0007669"/>
    <property type="project" value="TreeGrafter"/>
</dbReference>
<dbReference type="GO" id="GO:0042744">
    <property type="term" value="P:hydrogen peroxide catabolic process"/>
    <property type="evidence" value="ECO:0007669"/>
    <property type="project" value="TreeGrafter"/>
</dbReference>
<evidence type="ECO:0000256" key="1">
    <source>
        <dbReference type="ARBA" id="ARBA00009796"/>
    </source>
</evidence>
<keyword evidence="8" id="KW-1185">Reference proteome</keyword>
<dbReference type="Proteomes" id="UP000183997">
    <property type="component" value="Unassembled WGS sequence"/>
</dbReference>
<dbReference type="EMBL" id="FRAR01000014">
    <property type="protein sequence ID" value="SHK46588.1"/>
    <property type="molecule type" value="Genomic_DNA"/>
</dbReference>
<evidence type="ECO:0000313" key="8">
    <source>
        <dbReference type="Proteomes" id="UP000183997"/>
    </source>
</evidence>
<keyword evidence="3" id="KW-0049">Antioxidant</keyword>
<organism evidence="7 8">
    <name type="scientific">Desulforamulus aeronauticus DSM 10349</name>
    <dbReference type="NCBI Taxonomy" id="1121421"/>
    <lineage>
        <taxon>Bacteria</taxon>
        <taxon>Bacillati</taxon>
        <taxon>Bacillota</taxon>
        <taxon>Clostridia</taxon>
        <taxon>Eubacteriales</taxon>
        <taxon>Peptococcaceae</taxon>
        <taxon>Desulforamulus</taxon>
    </lineage>
</organism>
<dbReference type="Pfam" id="PF00578">
    <property type="entry name" value="AhpC-TSA"/>
    <property type="match status" value="1"/>
</dbReference>
<dbReference type="PANTHER" id="PTHR10681:SF121">
    <property type="entry name" value="ALKYL HYDROPEROXIDE REDUCTASE C"/>
    <property type="match status" value="1"/>
</dbReference>
<keyword evidence="5" id="KW-0676">Redox-active center</keyword>